<reference evidence="5" key="1">
    <citation type="journal article" date="2006" name="PLoS Biol.">
        <title>Macronuclear genome sequence of the ciliate Tetrahymena thermophila, a model eukaryote.</title>
        <authorList>
            <person name="Eisen J.A."/>
            <person name="Coyne R.S."/>
            <person name="Wu M."/>
            <person name="Wu D."/>
            <person name="Thiagarajan M."/>
            <person name="Wortman J.R."/>
            <person name="Badger J.H."/>
            <person name="Ren Q."/>
            <person name="Amedeo P."/>
            <person name="Jones K.M."/>
            <person name="Tallon L.J."/>
            <person name="Delcher A.L."/>
            <person name="Salzberg S.L."/>
            <person name="Silva J.C."/>
            <person name="Haas B.J."/>
            <person name="Majoros W.H."/>
            <person name="Farzad M."/>
            <person name="Carlton J.M."/>
            <person name="Smith R.K. Jr."/>
            <person name="Garg J."/>
            <person name="Pearlman R.E."/>
            <person name="Karrer K.M."/>
            <person name="Sun L."/>
            <person name="Manning G."/>
            <person name="Elde N.C."/>
            <person name="Turkewitz A.P."/>
            <person name="Asai D.J."/>
            <person name="Wilkes D.E."/>
            <person name="Wang Y."/>
            <person name="Cai H."/>
            <person name="Collins K."/>
            <person name="Stewart B.A."/>
            <person name="Lee S.R."/>
            <person name="Wilamowska K."/>
            <person name="Weinberg Z."/>
            <person name="Ruzzo W.L."/>
            <person name="Wloga D."/>
            <person name="Gaertig J."/>
            <person name="Frankel J."/>
            <person name="Tsao C.-C."/>
            <person name="Gorovsky M.A."/>
            <person name="Keeling P.J."/>
            <person name="Waller R.F."/>
            <person name="Patron N.J."/>
            <person name="Cherry J.M."/>
            <person name="Stover N.A."/>
            <person name="Krieger C.J."/>
            <person name="del Toro C."/>
            <person name="Ryder H.F."/>
            <person name="Williamson S.C."/>
            <person name="Barbeau R.A."/>
            <person name="Hamilton E.P."/>
            <person name="Orias E."/>
        </authorList>
    </citation>
    <scope>NUCLEOTIDE SEQUENCE [LARGE SCALE GENOMIC DNA]</scope>
    <source>
        <strain evidence="5">SB210</strain>
    </source>
</reference>
<dbReference type="SUPFAM" id="SSF53067">
    <property type="entry name" value="Actin-like ATPase domain"/>
    <property type="match status" value="2"/>
</dbReference>
<feature type="compositionally biased region" description="Basic and acidic residues" evidence="3">
    <location>
        <begin position="634"/>
        <end position="643"/>
    </location>
</feature>
<accession>Q22KT1</accession>
<dbReference type="eggNOG" id="KOG0797">
    <property type="taxonomic scope" value="Eukaryota"/>
</dbReference>
<name>Q22KT1_TETTS</name>
<dbReference type="InterPro" id="IPR043129">
    <property type="entry name" value="ATPase_NBD"/>
</dbReference>
<dbReference type="Gene3D" id="3.30.420.40">
    <property type="match status" value="2"/>
</dbReference>
<comment type="catalytic activity">
    <reaction evidence="1">
        <text>ATP + H2O = ADP + phosphate + H(+)</text>
        <dbReference type="Rhea" id="RHEA:13065"/>
        <dbReference type="ChEBI" id="CHEBI:15377"/>
        <dbReference type="ChEBI" id="CHEBI:15378"/>
        <dbReference type="ChEBI" id="CHEBI:30616"/>
        <dbReference type="ChEBI" id="CHEBI:43474"/>
        <dbReference type="ChEBI" id="CHEBI:456216"/>
    </reaction>
</comment>
<dbReference type="CDD" id="cd10206">
    <property type="entry name" value="ASKHA_NBD_Arp8-like"/>
    <property type="match status" value="1"/>
</dbReference>
<dbReference type="GeneID" id="7844707"/>
<organism evidence="4 5">
    <name type="scientific">Tetrahymena thermophila (strain SB210)</name>
    <dbReference type="NCBI Taxonomy" id="312017"/>
    <lineage>
        <taxon>Eukaryota</taxon>
        <taxon>Sar</taxon>
        <taxon>Alveolata</taxon>
        <taxon>Ciliophora</taxon>
        <taxon>Intramacronucleata</taxon>
        <taxon>Oligohymenophorea</taxon>
        <taxon>Hymenostomatida</taxon>
        <taxon>Tetrahymenina</taxon>
        <taxon>Tetrahymenidae</taxon>
        <taxon>Tetrahymena</taxon>
    </lineage>
</organism>
<protein>
    <submittedName>
        <fullName evidence="4">Actin</fullName>
    </submittedName>
</protein>
<dbReference type="RefSeq" id="XP_001033381.2">
    <property type="nucleotide sequence ID" value="XM_001033381.2"/>
</dbReference>
<dbReference type="Proteomes" id="UP000009168">
    <property type="component" value="Unassembled WGS sequence"/>
</dbReference>
<dbReference type="SMART" id="SM00268">
    <property type="entry name" value="ACTIN"/>
    <property type="match status" value="1"/>
</dbReference>
<evidence type="ECO:0000313" key="4">
    <source>
        <dbReference type="EMBL" id="EAR85718.2"/>
    </source>
</evidence>
<dbReference type="HOGENOM" id="CLU_298700_0_0_1"/>
<feature type="compositionally biased region" description="Low complexity" evidence="3">
    <location>
        <begin position="473"/>
        <end position="484"/>
    </location>
</feature>
<dbReference type="eggNOG" id="KOG2500">
    <property type="taxonomic scope" value="Eukaryota"/>
</dbReference>
<dbReference type="PANTHER" id="PTHR11937">
    <property type="entry name" value="ACTIN"/>
    <property type="match status" value="1"/>
</dbReference>
<feature type="region of interest" description="Disordered" evidence="3">
    <location>
        <begin position="473"/>
        <end position="493"/>
    </location>
</feature>
<dbReference type="InterPro" id="IPR004000">
    <property type="entry name" value="Actin"/>
</dbReference>
<evidence type="ECO:0000256" key="2">
    <source>
        <dbReference type="RuleBase" id="RU000487"/>
    </source>
</evidence>
<keyword evidence="5" id="KW-1185">Reference proteome</keyword>
<dbReference type="InParanoid" id="Q22KT1"/>
<proteinExistence type="inferred from homology"/>
<gene>
    <name evidence="4" type="ORF">TTHERM_00311980</name>
</gene>
<comment type="similarity">
    <text evidence="2">Belongs to the actin family.</text>
</comment>
<dbReference type="Pfam" id="PF00022">
    <property type="entry name" value="Actin"/>
    <property type="match status" value="1"/>
</dbReference>
<sequence length="660" mass="76933">MNTQQRISDQTKESVQNTIRNLQQRTEHIEKLIEKGNDVLVFQIGSHNIKYGFASQENPNKIRTLIAYKTKNNESSFTHESFRTYDAFDKEVNKLEQLLKGQKKIGTQTKGPKGGQNSVAAQKLKQRVEISLKTLEFQNKMEIEENAENDITKRTMLFGEEVFMVEQHDNFMIRKPIKHGYLNVGEYNGDFHGPINDIQNLIEYILINKLSLTRKQFPQYKIVLCIPDVFQRQQIKLLANMFLLSLNFNAIYMHQESILACFGYCIGQACVVDIGAEKINVCCVDEGLIIPNTLMRKNYGGDDIDVSLMRMLNKRGCIAFKQKTNYRVECRNYGDMHQIEKLKEKHASFEQAEDLSSRVFEMHCVRNGIEELFTVQHNEALYIAPTIIFHADVLNALTKNTSNSYKDIDFEFYDYRSKRFEYNEDPEDNLEEVTAGIVWGQQKNLINPYLAGAHIIEQRKKDELKKELLAQNPNLNQQQNQNPEQIEEQKKQELQQQQTYKLTEDELLNPYTMVNLEDIISQSIANVKDPELRKKLANHILIIGGTSQTSKMVEELEDRLIEKISQYDYNIERVEVIDSLSKKEMYPSYLSWIGATVIPRLDSIKDLWINQNRWLGLFDDIDDSSDDEVSNTEAMRKEERKDKSNEYGIKYLKEKVPFQW</sequence>
<feature type="region of interest" description="Disordered" evidence="3">
    <location>
        <begin position="624"/>
        <end position="643"/>
    </location>
</feature>
<dbReference type="Gene3D" id="3.90.640.10">
    <property type="entry name" value="Actin, Chain A, domain 4"/>
    <property type="match status" value="1"/>
</dbReference>
<dbReference type="EMBL" id="GG662498">
    <property type="protein sequence ID" value="EAR85718.2"/>
    <property type="molecule type" value="Genomic_DNA"/>
</dbReference>
<dbReference type="STRING" id="312017.Q22KT1"/>
<evidence type="ECO:0000313" key="5">
    <source>
        <dbReference type="Proteomes" id="UP000009168"/>
    </source>
</evidence>
<evidence type="ECO:0000256" key="1">
    <source>
        <dbReference type="ARBA" id="ARBA00049360"/>
    </source>
</evidence>
<dbReference type="KEGG" id="tet:TTHERM_00311980"/>
<dbReference type="OrthoDB" id="5572108at2759"/>
<evidence type="ECO:0000256" key="3">
    <source>
        <dbReference type="SAM" id="MobiDB-lite"/>
    </source>
</evidence>
<dbReference type="AlphaFoldDB" id="Q22KT1"/>